<proteinExistence type="predicted"/>
<feature type="domain" description="DUF4935" evidence="1">
    <location>
        <begin position="4"/>
        <end position="176"/>
    </location>
</feature>
<dbReference type="Proteomes" id="UP001483337">
    <property type="component" value="Chromosome"/>
</dbReference>
<dbReference type="EMBL" id="CP150886">
    <property type="protein sequence ID" value="WZB88800.1"/>
    <property type="molecule type" value="Genomic_DNA"/>
</dbReference>
<organism evidence="2 3">
    <name type="scientific">Okeanomitos corallinicola TIOX110</name>
    <dbReference type="NCBI Taxonomy" id="3133117"/>
    <lineage>
        <taxon>Bacteria</taxon>
        <taxon>Bacillati</taxon>
        <taxon>Cyanobacteriota</taxon>
        <taxon>Cyanophyceae</taxon>
        <taxon>Nostocales</taxon>
        <taxon>Aphanizomenonaceae</taxon>
        <taxon>Okeanomitos</taxon>
    </lineage>
</organism>
<keyword evidence="3" id="KW-1185">Reference proteome</keyword>
<dbReference type="InterPro" id="IPR032557">
    <property type="entry name" value="DUF4935"/>
</dbReference>
<evidence type="ECO:0000313" key="3">
    <source>
        <dbReference type="Proteomes" id="UP001483337"/>
    </source>
</evidence>
<gene>
    <name evidence="2" type="ORF">WJM97_03710</name>
</gene>
<evidence type="ECO:0000313" key="2">
    <source>
        <dbReference type="EMBL" id="WZB88800.1"/>
    </source>
</evidence>
<accession>A0ABZ2UWT0</accession>
<dbReference type="Pfam" id="PF16289">
    <property type="entry name" value="PIN_12"/>
    <property type="match status" value="1"/>
</dbReference>
<name>A0ABZ2UWT0_9CYAN</name>
<sequence length="209" mass="23775">MTILYIETNFLMAIAKGQDPEAENLLYNPPNEIRIFIPNICYVEAVSVFKIEKQVRESFKTELEKKIKEAKRDLSSANAISLINNLEQAKIDNDLLLDDIQYRLSSAIDGGNSQANSLLIPNVQLQNTCRIMLTQPETLLVKNDIMDNLIIRCILNHADSHSQEEKAFISNNSKDFSKPEVKEVLSSAGITYFTMTQHFLDWFNSRSST</sequence>
<protein>
    <submittedName>
        <fullName evidence="2">PIN domain-containing protein</fullName>
    </submittedName>
</protein>
<reference evidence="2 3" key="1">
    <citation type="submission" date="2024-04" db="EMBL/GenBank/DDBJ databases">
        <title>Okeanomitos corallinicola gen. &amp; sp. nov. (Nostocales, Cyanobacteria), a new toxic marine heterocyst-forming cyanobacterium from a coral reef.</title>
        <authorList>
            <person name="Li H."/>
            <person name="Li R."/>
            <person name="Kang J."/>
            <person name="Hii K.S."/>
            <person name="Mohamed H.F."/>
            <person name="Xu X."/>
            <person name="Luo Z."/>
        </authorList>
    </citation>
    <scope>NUCLEOTIDE SEQUENCE [LARGE SCALE GENOMIC DNA]</scope>
    <source>
        <strain evidence="2 3">TIOX110</strain>
    </source>
</reference>
<dbReference type="RefSeq" id="WP_353931704.1">
    <property type="nucleotide sequence ID" value="NZ_CP150886.1"/>
</dbReference>
<evidence type="ECO:0000259" key="1">
    <source>
        <dbReference type="Pfam" id="PF16289"/>
    </source>
</evidence>